<evidence type="ECO:0000313" key="2">
    <source>
        <dbReference type="Proteomes" id="UP001143910"/>
    </source>
</evidence>
<protein>
    <submittedName>
        <fullName evidence="1">Uncharacterized protein</fullName>
    </submittedName>
</protein>
<accession>A0ACC1NU77</accession>
<proteinExistence type="predicted"/>
<name>A0ACC1NU77_9HYPO</name>
<comment type="caution">
    <text evidence="1">The sequence shown here is derived from an EMBL/GenBank/DDBJ whole genome shotgun (WGS) entry which is preliminary data.</text>
</comment>
<keyword evidence="2" id="KW-1185">Reference proteome</keyword>
<organism evidence="1 2">
    <name type="scientific">Zarea fungicola</name>
    <dbReference type="NCBI Taxonomy" id="93591"/>
    <lineage>
        <taxon>Eukaryota</taxon>
        <taxon>Fungi</taxon>
        <taxon>Dikarya</taxon>
        <taxon>Ascomycota</taxon>
        <taxon>Pezizomycotina</taxon>
        <taxon>Sordariomycetes</taxon>
        <taxon>Hypocreomycetidae</taxon>
        <taxon>Hypocreales</taxon>
        <taxon>Cordycipitaceae</taxon>
        <taxon>Zarea</taxon>
    </lineage>
</organism>
<reference evidence="1" key="1">
    <citation type="submission" date="2022-08" db="EMBL/GenBank/DDBJ databases">
        <title>Genome Sequence of Lecanicillium fungicola.</title>
        <authorList>
            <person name="Buettner E."/>
        </authorList>
    </citation>
    <scope>NUCLEOTIDE SEQUENCE</scope>
    <source>
        <strain evidence="1">Babe33</strain>
    </source>
</reference>
<sequence length="250" mass="27174">MPMSASGCPRPPTMDPQIPHPMLQEEHMDRIINFDNFHSASKLDQQAQSILLRPNATLDAALINSAAEGLPPISVLPLAGHYLSILTRVMGAKNVLEVGTLGGYSSICFAQAGAKVTSIEMNPKHRDVALKNVEGLDVTVLLGTAEDVLPRLVNEGKQFDLVFVDADMIGLEELYEWAVKLTRPNGCIFLDDVVASMFRHDQVGKEGENILNRVGKDERVDATLVPTVLTHPMVPHPVFNGFIFATVNGG</sequence>
<dbReference type="Proteomes" id="UP001143910">
    <property type="component" value="Unassembled WGS sequence"/>
</dbReference>
<dbReference type="EMBL" id="JANJQO010000067">
    <property type="protein sequence ID" value="KAJ2982604.1"/>
    <property type="molecule type" value="Genomic_DNA"/>
</dbReference>
<gene>
    <name evidence="1" type="ORF">NQ176_g1272</name>
</gene>
<evidence type="ECO:0000313" key="1">
    <source>
        <dbReference type="EMBL" id="KAJ2982604.1"/>
    </source>
</evidence>